<dbReference type="KEGG" id="lsd:EMK97_05980"/>
<keyword evidence="3" id="KW-1185">Reference proteome</keyword>
<sequence>MNQFTWNLKSVGLLAIVVLLCAEYIVFPWFDWVSDTQTSIISAQEKLEKQERLIAKAKVLEEQREALTSGFSEQIKDYVIVKKNQDSAVVWLQELDSHLANYDFVVNNKSPRREVEINSEFAVFVGKVNIRGKYSQVLHFLDKLENESVGNRVRQLRLTRNPATKGKVVADIEFVKVFKRS</sequence>
<protein>
    <submittedName>
        <fullName evidence="2">Uncharacterized protein</fullName>
    </submittedName>
</protein>
<dbReference type="AlphaFoldDB" id="A0A4P6P5A2"/>
<proteinExistence type="predicted"/>
<dbReference type="EMBL" id="CP034759">
    <property type="protein sequence ID" value="QBG35299.1"/>
    <property type="molecule type" value="Genomic_DNA"/>
</dbReference>
<organism evidence="2 3">
    <name type="scientific">Litorilituus sediminis</name>
    <dbReference type="NCBI Taxonomy" id="718192"/>
    <lineage>
        <taxon>Bacteria</taxon>
        <taxon>Pseudomonadati</taxon>
        <taxon>Pseudomonadota</taxon>
        <taxon>Gammaproteobacteria</taxon>
        <taxon>Alteromonadales</taxon>
        <taxon>Colwelliaceae</taxon>
        <taxon>Litorilituus</taxon>
    </lineage>
</organism>
<reference evidence="2 3" key="1">
    <citation type="submission" date="2018-12" db="EMBL/GenBank/DDBJ databases">
        <title>Complete genome of Litorilituus sediminis.</title>
        <authorList>
            <person name="Liu A."/>
            <person name="Rong J."/>
        </authorList>
    </citation>
    <scope>NUCLEOTIDE SEQUENCE [LARGE SCALE GENOMIC DNA]</scope>
    <source>
        <strain evidence="2 3">JCM 17549</strain>
    </source>
</reference>
<keyword evidence="1" id="KW-0812">Transmembrane</keyword>
<dbReference type="Proteomes" id="UP000290244">
    <property type="component" value="Chromosome"/>
</dbReference>
<dbReference type="RefSeq" id="WP_130600338.1">
    <property type="nucleotide sequence ID" value="NZ_CP034759.1"/>
</dbReference>
<feature type="transmembrane region" description="Helical" evidence="1">
    <location>
        <begin position="12"/>
        <end position="30"/>
    </location>
</feature>
<evidence type="ECO:0000313" key="2">
    <source>
        <dbReference type="EMBL" id="QBG35299.1"/>
    </source>
</evidence>
<dbReference type="OrthoDB" id="6289947at2"/>
<keyword evidence="1" id="KW-1133">Transmembrane helix</keyword>
<keyword evidence="1" id="KW-0472">Membrane</keyword>
<gene>
    <name evidence="2" type="ORF">EMK97_05980</name>
</gene>
<evidence type="ECO:0000313" key="3">
    <source>
        <dbReference type="Proteomes" id="UP000290244"/>
    </source>
</evidence>
<name>A0A4P6P5A2_9GAMM</name>
<evidence type="ECO:0000256" key="1">
    <source>
        <dbReference type="SAM" id="Phobius"/>
    </source>
</evidence>
<accession>A0A4P6P5A2</accession>